<name>A0A0E9SWH2_ANGAN</name>
<sequence length="26" mass="3136">MQPQTYWFRAVCVFIQNSILFSLEIT</sequence>
<reference evidence="1" key="1">
    <citation type="submission" date="2014-11" db="EMBL/GenBank/DDBJ databases">
        <authorList>
            <person name="Amaro Gonzalez C."/>
        </authorList>
    </citation>
    <scope>NUCLEOTIDE SEQUENCE</scope>
</reference>
<evidence type="ECO:0000313" key="1">
    <source>
        <dbReference type="EMBL" id="JAH44868.1"/>
    </source>
</evidence>
<protein>
    <submittedName>
        <fullName evidence="1">Uncharacterized protein</fullName>
    </submittedName>
</protein>
<accession>A0A0E9SWH2</accession>
<reference evidence="1" key="2">
    <citation type="journal article" date="2015" name="Fish Shellfish Immunol.">
        <title>Early steps in the European eel (Anguilla anguilla)-Vibrio vulnificus interaction in the gills: Role of the RtxA13 toxin.</title>
        <authorList>
            <person name="Callol A."/>
            <person name="Pajuelo D."/>
            <person name="Ebbesson L."/>
            <person name="Teles M."/>
            <person name="MacKenzie S."/>
            <person name="Amaro C."/>
        </authorList>
    </citation>
    <scope>NUCLEOTIDE SEQUENCE</scope>
</reference>
<dbReference type="EMBL" id="GBXM01068687">
    <property type="protein sequence ID" value="JAH39890.1"/>
    <property type="molecule type" value="Transcribed_RNA"/>
</dbReference>
<dbReference type="EMBL" id="GBXM01063709">
    <property type="protein sequence ID" value="JAH44868.1"/>
    <property type="molecule type" value="Transcribed_RNA"/>
</dbReference>
<organism evidence="1">
    <name type="scientific">Anguilla anguilla</name>
    <name type="common">European freshwater eel</name>
    <name type="synonym">Muraena anguilla</name>
    <dbReference type="NCBI Taxonomy" id="7936"/>
    <lineage>
        <taxon>Eukaryota</taxon>
        <taxon>Metazoa</taxon>
        <taxon>Chordata</taxon>
        <taxon>Craniata</taxon>
        <taxon>Vertebrata</taxon>
        <taxon>Euteleostomi</taxon>
        <taxon>Actinopterygii</taxon>
        <taxon>Neopterygii</taxon>
        <taxon>Teleostei</taxon>
        <taxon>Anguilliformes</taxon>
        <taxon>Anguillidae</taxon>
        <taxon>Anguilla</taxon>
    </lineage>
</organism>
<proteinExistence type="predicted"/>
<dbReference type="AlphaFoldDB" id="A0A0E9SWH2"/>